<dbReference type="Pfam" id="PF17681">
    <property type="entry name" value="GCP_N_terminal"/>
    <property type="match status" value="1"/>
</dbReference>
<dbReference type="GO" id="GO:0043015">
    <property type="term" value="F:gamma-tubulin binding"/>
    <property type="evidence" value="ECO:0007669"/>
    <property type="project" value="InterPro"/>
</dbReference>
<dbReference type="Pfam" id="PF04130">
    <property type="entry name" value="GCP_C_terminal"/>
    <property type="match status" value="1"/>
</dbReference>
<evidence type="ECO:0000256" key="5">
    <source>
        <dbReference type="ARBA" id="ARBA00023212"/>
    </source>
</evidence>
<dbReference type="GO" id="GO:0005874">
    <property type="term" value="C:microtubule"/>
    <property type="evidence" value="ECO:0007669"/>
    <property type="project" value="UniProtKB-KW"/>
</dbReference>
<name>A0A8K1FCZ0_PYTOL</name>
<evidence type="ECO:0000256" key="3">
    <source>
        <dbReference type="ARBA" id="ARBA00022490"/>
    </source>
</evidence>
<comment type="similarity">
    <text evidence="2 6">Belongs to the TUBGCP family.</text>
</comment>
<dbReference type="GO" id="GO:0000278">
    <property type="term" value="P:mitotic cell cycle"/>
    <property type="evidence" value="ECO:0007669"/>
    <property type="project" value="TreeGrafter"/>
</dbReference>
<comment type="subcellular location">
    <subcellularLocation>
        <location evidence="1 6">Cytoplasm</location>
        <location evidence="1 6">Cytoskeleton</location>
        <location evidence="1 6">Microtubule organizing center</location>
    </subcellularLocation>
</comment>
<evidence type="ECO:0000259" key="7">
    <source>
        <dbReference type="Pfam" id="PF04130"/>
    </source>
</evidence>
<accession>A0A8K1FCZ0</accession>
<evidence type="ECO:0000313" key="10">
    <source>
        <dbReference type="Proteomes" id="UP000794436"/>
    </source>
</evidence>
<dbReference type="Proteomes" id="UP000794436">
    <property type="component" value="Unassembled WGS sequence"/>
</dbReference>
<dbReference type="EMBL" id="SPLM01000145">
    <property type="protein sequence ID" value="TMW56339.1"/>
    <property type="molecule type" value="Genomic_DNA"/>
</dbReference>
<dbReference type="PANTHER" id="PTHR19302">
    <property type="entry name" value="GAMMA TUBULIN COMPLEX PROTEIN"/>
    <property type="match status" value="1"/>
</dbReference>
<dbReference type="GO" id="GO:0007020">
    <property type="term" value="P:microtubule nucleation"/>
    <property type="evidence" value="ECO:0007669"/>
    <property type="project" value="InterPro"/>
</dbReference>
<sequence>MHHELFFALLGHAGDVIEAKSDGFFIRRDVSFLSAPQKAMIDRLLQLGHAFATLERFVADARHLPSLYLRGLAQGVERVLGEYTDAIVALEAKILTTRVVFPIPQMMYELEEYVELLPELCKLVRRIRATRGESPCLRGAPLLELLHRMMASGFPRLRRRIQELLHCCHRILFKQIVSWVLYADVLDPFDEFFVKSHDDTASSASVESQIWQSRFRLDLEAVPLSYFPIAVADSILFIGKSIQILARANGFAPTESQQIVTEFMHLTATHEFSTVALEQVVEKTRRHVAGRLYQEVVVKSDFVDRLRVLKDMFLLSHGELFQALIDRTSTIMTAKPSFKSEDELHHSIWSQILHDFHLDDASWTKPFSFRIPLQCFHFPSFITTEGLALLNVRRDAEAKSLEIKDPTQVCGTTWWRHAQLEHLPFTSECVLSGVRTSNKPQRVALFVSTDSTLPEPHLSTGGGFVIASVHIKSIMIECVLRSLPEAPLCAGVSCRVVSFRQGDQEELLLPPETVVETRDGACHVYVQHARVEERDAKGAVKTTRVLLIKVNDTLVMEAPFELKVMFDGDKKITTPYYLGLGWTSPLAVQQWTVDKFPHKAVARQPGQNLKPINQTILPRDLWNYLSLQCELEWPLQLLVSPKLLESYNLLFQFCLRLKRVAYALERTWKCEVLRTMEADQTARAASTLRGRMSFVLRNIELYFQVFVVEGCFSKCLADIEAAEDYDRVKRIHENLVGQLINRFFLGVALASSALDDVMSCCWDFAEFVLDAEHHGVKVLASDRIGDLGKQFTTSFDKLFSILERMDARDFLLLLDYNEHFSQIARAKEPKTLRSASSSRIFHEI</sequence>
<dbReference type="AlphaFoldDB" id="A0A8K1FCZ0"/>
<dbReference type="InterPro" id="IPR041470">
    <property type="entry name" value="GCP_N"/>
</dbReference>
<feature type="domain" description="Gamma tubulin complex component C-terminal" evidence="7">
    <location>
        <begin position="619"/>
        <end position="820"/>
    </location>
</feature>
<keyword evidence="4 6" id="KW-0493">Microtubule</keyword>
<evidence type="ECO:0000256" key="4">
    <source>
        <dbReference type="ARBA" id="ARBA00022701"/>
    </source>
</evidence>
<dbReference type="GO" id="GO:0000930">
    <property type="term" value="C:gamma-tubulin complex"/>
    <property type="evidence" value="ECO:0007669"/>
    <property type="project" value="TreeGrafter"/>
</dbReference>
<dbReference type="GO" id="GO:0000922">
    <property type="term" value="C:spindle pole"/>
    <property type="evidence" value="ECO:0007669"/>
    <property type="project" value="InterPro"/>
</dbReference>
<evidence type="ECO:0000313" key="9">
    <source>
        <dbReference type="EMBL" id="TMW56339.1"/>
    </source>
</evidence>
<reference evidence="9" key="1">
    <citation type="submission" date="2019-03" db="EMBL/GenBank/DDBJ databases">
        <title>Long read genome sequence of the mycoparasitic Pythium oligandrum ATCC 38472 isolated from sugarbeet rhizosphere.</title>
        <authorList>
            <person name="Gaulin E."/>
        </authorList>
    </citation>
    <scope>NUCLEOTIDE SEQUENCE</scope>
    <source>
        <strain evidence="9">ATCC 38472_TT</strain>
    </source>
</reference>
<evidence type="ECO:0000256" key="6">
    <source>
        <dbReference type="RuleBase" id="RU363050"/>
    </source>
</evidence>
<dbReference type="InterPro" id="IPR042241">
    <property type="entry name" value="GCP_C_sf"/>
</dbReference>
<proteinExistence type="inferred from homology"/>
<dbReference type="PANTHER" id="PTHR19302:SF27">
    <property type="entry name" value="GAMMA-TUBULIN COMPLEX COMPONENT 4"/>
    <property type="match status" value="1"/>
</dbReference>
<protein>
    <recommendedName>
        <fullName evidence="6">Spindle pole body component</fullName>
    </recommendedName>
</protein>
<dbReference type="InterPro" id="IPR040457">
    <property type="entry name" value="GCP_C"/>
</dbReference>
<keyword evidence="10" id="KW-1185">Reference proteome</keyword>
<dbReference type="InterPro" id="IPR007259">
    <property type="entry name" value="GCP"/>
</dbReference>
<evidence type="ECO:0000259" key="8">
    <source>
        <dbReference type="Pfam" id="PF17681"/>
    </source>
</evidence>
<dbReference type="GO" id="GO:0031122">
    <property type="term" value="P:cytoplasmic microtubule organization"/>
    <property type="evidence" value="ECO:0007669"/>
    <property type="project" value="TreeGrafter"/>
</dbReference>
<dbReference type="GO" id="GO:0051321">
    <property type="term" value="P:meiotic cell cycle"/>
    <property type="evidence" value="ECO:0007669"/>
    <property type="project" value="TreeGrafter"/>
</dbReference>
<keyword evidence="3 6" id="KW-0963">Cytoplasm</keyword>
<dbReference type="GO" id="GO:0051011">
    <property type="term" value="F:microtubule minus-end binding"/>
    <property type="evidence" value="ECO:0007669"/>
    <property type="project" value="TreeGrafter"/>
</dbReference>
<evidence type="ECO:0000256" key="2">
    <source>
        <dbReference type="ARBA" id="ARBA00010337"/>
    </source>
</evidence>
<dbReference type="GO" id="GO:0051225">
    <property type="term" value="P:spindle assembly"/>
    <property type="evidence" value="ECO:0007669"/>
    <property type="project" value="TreeGrafter"/>
</dbReference>
<feature type="domain" description="Gamma tubulin complex component protein N-terminal" evidence="8">
    <location>
        <begin position="3"/>
        <end position="294"/>
    </location>
</feature>
<dbReference type="OrthoDB" id="78652at2759"/>
<comment type="caution">
    <text evidence="9">The sequence shown here is derived from an EMBL/GenBank/DDBJ whole genome shotgun (WGS) entry which is preliminary data.</text>
</comment>
<organism evidence="9 10">
    <name type="scientific">Pythium oligandrum</name>
    <name type="common">Mycoparasitic fungus</name>
    <dbReference type="NCBI Taxonomy" id="41045"/>
    <lineage>
        <taxon>Eukaryota</taxon>
        <taxon>Sar</taxon>
        <taxon>Stramenopiles</taxon>
        <taxon>Oomycota</taxon>
        <taxon>Peronosporomycetes</taxon>
        <taxon>Pythiales</taxon>
        <taxon>Pythiaceae</taxon>
        <taxon>Pythium</taxon>
    </lineage>
</organism>
<evidence type="ECO:0000256" key="1">
    <source>
        <dbReference type="ARBA" id="ARBA00004267"/>
    </source>
</evidence>
<keyword evidence="5 6" id="KW-0206">Cytoskeleton</keyword>
<dbReference type="Gene3D" id="1.20.120.1900">
    <property type="entry name" value="Gamma-tubulin complex, C-terminal domain"/>
    <property type="match status" value="2"/>
</dbReference>
<gene>
    <name evidence="9" type="ORF">Poli38472_006349</name>
</gene>